<dbReference type="RefSeq" id="WP_132966770.1">
    <property type="nucleotide sequence ID" value="NZ_LEKL01000064.1"/>
</dbReference>
<dbReference type="Pfam" id="PF05069">
    <property type="entry name" value="Phage_tail_S"/>
    <property type="match status" value="1"/>
</dbReference>
<reference evidence="3 5" key="2">
    <citation type="submission" date="2019-05" db="EMBL/GenBank/DDBJ databases">
        <title>Pasteurellaceae isolates from reptiles.</title>
        <authorList>
            <person name="Bojesen A.M."/>
            <person name="Lund E."/>
        </authorList>
    </citation>
    <scope>NUCLEOTIDE SEQUENCE [LARGE SCALE GENOMIC DNA]</scope>
    <source>
        <strain evidence="3 5">ELNT2x</strain>
    </source>
</reference>
<evidence type="ECO:0000313" key="5">
    <source>
        <dbReference type="Proteomes" id="UP000305526"/>
    </source>
</evidence>
<name>A0A4R3YA84_9PAST</name>
<dbReference type="NCBIfam" id="TIGR01635">
    <property type="entry name" value="tail_comp_S"/>
    <property type="match status" value="1"/>
</dbReference>
<sequence>MDALQLEQRFGALLSRFSVAERRKLLRNVAQKVSTSQRQRIGAQKNPDGSAYIPRKPQKRKGKIKRKAMFVKLKSSRFMKRKNSGEQAEIGFSGSAGHLASVHQYGLEGRVQKNKPHKVRYDQRELLGFSDSDKLLIEDLIIDQLAL</sequence>
<evidence type="ECO:0000313" key="4">
    <source>
        <dbReference type="Proteomes" id="UP000294619"/>
    </source>
</evidence>
<accession>A0A4R3YA84</accession>
<evidence type="ECO:0000313" key="3">
    <source>
        <dbReference type="EMBL" id="TNG87525.1"/>
    </source>
</evidence>
<organism evidence="2 4">
    <name type="scientific">Testudinibacter aquarius</name>
    <dbReference type="NCBI Taxonomy" id="1524974"/>
    <lineage>
        <taxon>Bacteria</taxon>
        <taxon>Pseudomonadati</taxon>
        <taxon>Pseudomonadota</taxon>
        <taxon>Gammaproteobacteria</taxon>
        <taxon>Pasteurellales</taxon>
        <taxon>Pasteurellaceae</taxon>
        <taxon>Testudinibacter</taxon>
    </lineage>
</organism>
<feature type="compositionally biased region" description="Basic residues" evidence="1">
    <location>
        <begin position="56"/>
        <end position="65"/>
    </location>
</feature>
<evidence type="ECO:0000256" key="1">
    <source>
        <dbReference type="SAM" id="MobiDB-lite"/>
    </source>
</evidence>
<keyword evidence="5" id="KW-1185">Reference proteome</keyword>
<dbReference type="EMBL" id="VDGV01000154">
    <property type="protein sequence ID" value="TNG87525.1"/>
    <property type="molecule type" value="Genomic_DNA"/>
</dbReference>
<comment type="caution">
    <text evidence="2">The sequence shown here is derived from an EMBL/GenBank/DDBJ whole genome shotgun (WGS) entry which is preliminary data.</text>
</comment>
<dbReference type="Proteomes" id="UP000305526">
    <property type="component" value="Unassembled WGS sequence"/>
</dbReference>
<proteinExistence type="predicted"/>
<gene>
    <name evidence="2" type="ORF">EDC16_105182</name>
    <name evidence="3" type="ORF">FHQ21_12000</name>
</gene>
<dbReference type="AlphaFoldDB" id="A0A4R3YA84"/>
<feature type="region of interest" description="Disordered" evidence="1">
    <location>
        <begin position="36"/>
        <end position="65"/>
    </location>
</feature>
<dbReference type="EMBL" id="SMCP01000005">
    <property type="protein sequence ID" value="TCV87263.1"/>
    <property type="molecule type" value="Genomic_DNA"/>
</dbReference>
<dbReference type="Proteomes" id="UP000294619">
    <property type="component" value="Unassembled WGS sequence"/>
</dbReference>
<evidence type="ECO:0000313" key="2">
    <source>
        <dbReference type="EMBL" id="TCV87263.1"/>
    </source>
</evidence>
<dbReference type="InterPro" id="IPR006522">
    <property type="entry name" value="Phage_virion_morphogenesis"/>
</dbReference>
<reference evidence="2 4" key="1">
    <citation type="submission" date="2019-03" db="EMBL/GenBank/DDBJ databases">
        <title>Genomic Encyclopedia of Type Strains, Phase IV (KMG-IV): sequencing the most valuable type-strain genomes for metagenomic binning, comparative biology and taxonomic classification.</title>
        <authorList>
            <person name="Goeker M."/>
        </authorList>
    </citation>
    <scope>NUCLEOTIDE SEQUENCE [LARGE SCALE GENOMIC DNA]</scope>
    <source>
        <strain evidence="2 4">DSM 28140</strain>
    </source>
</reference>
<protein>
    <submittedName>
        <fullName evidence="2">Phage virion morphogenesis protein</fullName>
    </submittedName>
</protein>